<dbReference type="PANTHER" id="PTHR34819">
    <property type="entry name" value="LARGE CYSTEINE-RICH PERIPLASMIC PROTEIN OMCB"/>
    <property type="match status" value="1"/>
</dbReference>
<dbReference type="STRING" id="151894.SAMN04488524_3494"/>
<dbReference type="RefSeq" id="WP_084240297.1">
    <property type="nucleotide sequence ID" value="NZ_FWXT01000003.1"/>
</dbReference>
<protein>
    <submittedName>
        <fullName evidence="3">Conserved repeat domain-containing protein/gliding motility-associated C-terminal domain-containing protein</fullName>
    </submittedName>
</protein>
<dbReference type="InterPro" id="IPR051172">
    <property type="entry name" value="Chlamydia_OmcB"/>
</dbReference>
<dbReference type="EMBL" id="FWXT01000003">
    <property type="protein sequence ID" value="SMC93949.1"/>
    <property type="molecule type" value="Genomic_DNA"/>
</dbReference>
<evidence type="ECO:0000256" key="1">
    <source>
        <dbReference type="SAM" id="SignalP"/>
    </source>
</evidence>
<dbReference type="PANTHER" id="PTHR34819:SF3">
    <property type="entry name" value="CELL SURFACE PROTEIN"/>
    <property type="match status" value="1"/>
</dbReference>
<evidence type="ECO:0000259" key="2">
    <source>
        <dbReference type="Pfam" id="PF01345"/>
    </source>
</evidence>
<dbReference type="AlphaFoldDB" id="A0A1W2D916"/>
<reference evidence="4" key="1">
    <citation type="submission" date="2017-04" db="EMBL/GenBank/DDBJ databases">
        <authorList>
            <person name="Varghese N."/>
            <person name="Submissions S."/>
        </authorList>
    </citation>
    <scope>NUCLEOTIDE SEQUENCE [LARGE SCALE GENOMIC DNA]</scope>
    <source>
        <strain evidence="4">DSM 12126</strain>
    </source>
</reference>
<dbReference type="Proteomes" id="UP000192756">
    <property type="component" value="Unassembled WGS sequence"/>
</dbReference>
<dbReference type="InterPro" id="IPR047589">
    <property type="entry name" value="DUF11_rpt"/>
</dbReference>
<sequence>MFNRKTNFVSSLLLLSATAGFAQSGGQQTVTVPQGSSVKLKANSVNAATFQWIKDGAAIAGATAADYTVLEGGKYNVVSFNAQGCASDISDPVVVNIGPAPVLTADLMISKNAESRAVTINDTFEYLIQVKNNGNADATQVKIRDILPEELIFQQLITPMLGFANYTPGNRTILWEISKLDNGQMADLRIKVKAAKPGIIKNTATVTAFETDPDPQNNSATDNKPIAGIIIPNVFTPNGDGLNDTFKIPGLELYEANELTIVNRWGGTVYDKKGYTNDWAATGLNEGTYFYLLKVKTATNKWEVYKGYVTILRNK</sequence>
<feature type="chain" id="PRO_5012529181" evidence="1">
    <location>
        <begin position="23"/>
        <end position="315"/>
    </location>
</feature>
<dbReference type="InterPro" id="IPR013783">
    <property type="entry name" value="Ig-like_fold"/>
</dbReference>
<dbReference type="Gene3D" id="2.60.40.10">
    <property type="entry name" value="Immunoglobulins"/>
    <property type="match status" value="1"/>
</dbReference>
<dbReference type="Pfam" id="PF13585">
    <property type="entry name" value="CHU_C"/>
    <property type="match status" value="1"/>
</dbReference>
<keyword evidence="4" id="KW-1185">Reference proteome</keyword>
<dbReference type="InterPro" id="IPR001434">
    <property type="entry name" value="OmcB-like_DUF11"/>
</dbReference>
<dbReference type="InterPro" id="IPR026341">
    <property type="entry name" value="T9SS_type_B"/>
</dbReference>
<feature type="signal peptide" evidence="1">
    <location>
        <begin position="1"/>
        <end position="22"/>
    </location>
</feature>
<feature type="domain" description="DUF11" evidence="2">
    <location>
        <begin position="106"/>
        <end position="221"/>
    </location>
</feature>
<evidence type="ECO:0000313" key="4">
    <source>
        <dbReference type="Proteomes" id="UP000192756"/>
    </source>
</evidence>
<dbReference type="Gene3D" id="2.60.40.1170">
    <property type="entry name" value="Mu homology domain, subdomain B"/>
    <property type="match status" value="1"/>
</dbReference>
<accession>A0A1W2D916</accession>
<dbReference type="NCBIfam" id="TIGR01451">
    <property type="entry name" value="B_ant_repeat"/>
    <property type="match status" value="1"/>
</dbReference>
<dbReference type="OrthoDB" id="9765926at2"/>
<dbReference type="NCBIfam" id="TIGR04131">
    <property type="entry name" value="Bac_Flav_CTERM"/>
    <property type="match status" value="1"/>
</dbReference>
<proteinExistence type="predicted"/>
<gene>
    <name evidence="3" type="ORF">SAMN04488524_3494</name>
</gene>
<keyword evidence="1" id="KW-0732">Signal</keyword>
<organism evidence="3 4">
    <name type="scientific">Pedobacter africanus</name>
    <dbReference type="NCBI Taxonomy" id="151894"/>
    <lineage>
        <taxon>Bacteria</taxon>
        <taxon>Pseudomonadati</taxon>
        <taxon>Bacteroidota</taxon>
        <taxon>Sphingobacteriia</taxon>
        <taxon>Sphingobacteriales</taxon>
        <taxon>Sphingobacteriaceae</taxon>
        <taxon>Pedobacter</taxon>
    </lineage>
</organism>
<dbReference type="Pfam" id="PF01345">
    <property type="entry name" value="DUF11"/>
    <property type="match status" value="1"/>
</dbReference>
<name>A0A1W2D916_9SPHI</name>
<evidence type="ECO:0000313" key="3">
    <source>
        <dbReference type="EMBL" id="SMC93949.1"/>
    </source>
</evidence>